<feature type="chain" id="PRO_5020255749" evidence="3">
    <location>
        <begin position="18"/>
        <end position="338"/>
    </location>
</feature>
<dbReference type="GO" id="GO:0043047">
    <property type="term" value="F:single-stranded telomeric DNA binding"/>
    <property type="evidence" value="ECO:0007669"/>
    <property type="project" value="TreeGrafter"/>
</dbReference>
<dbReference type="InterPro" id="IPR027417">
    <property type="entry name" value="P-loop_NTPase"/>
</dbReference>
<evidence type="ECO:0000256" key="2">
    <source>
        <dbReference type="SAM" id="Phobius"/>
    </source>
</evidence>
<keyword evidence="2" id="KW-1133">Transmembrane helix</keyword>
<protein>
    <submittedName>
        <fullName evidence="4">Uncharacterized protein</fullName>
    </submittedName>
</protein>
<feature type="transmembrane region" description="Helical" evidence="2">
    <location>
        <begin position="171"/>
        <end position="193"/>
    </location>
</feature>
<evidence type="ECO:0000313" key="4">
    <source>
        <dbReference type="EMBL" id="THG20294.1"/>
    </source>
</evidence>
<gene>
    <name evidence="4" type="ORF">TEA_017253</name>
</gene>
<keyword evidence="2" id="KW-0472">Membrane</keyword>
<dbReference type="GO" id="GO:0000794">
    <property type="term" value="C:condensed nuclear chromosome"/>
    <property type="evidence" value="ECO:0007669"/>
    <property type="project" value="TreeGrafter"/>
</dbReference>
<evidence type="ECO:0000313" key="5">
    <source>
        <dbReference type="Proteomes" id="UP000306102"/>
    </source>
</evidence>
<dbReference type="GO" id="GO:0030870">
    <property type="term" value="C:Mre11 complex"/>
    <property type="evidence" value="ECO:0007669"/>
    <property type="project" value="TreeGrafter"/>
</dbReference>
<dbReference type="STRING" id="542762.A0A4S4EUX4"/>
<keyword evidence="5" id="KW-1185">Reference proteome</keyword>
<reference evidence="4 5" key="1">
    <citation type="journal article" date="2018" name="Proc. Natl. Acad. Sci. U.S.A.">
        <title>Draft genome sequence of Camellia sinensis var. sinensis provides insights into the evolution of the tea genome and tea quality.</title>
        <authorList>
            <person name="Wei C."/>
            <person name="Yang H."/>
            <person name="Wang S."/>
            <person name="Zhao J."/>
            <person name="Liu C."/>
            <person name="Gao L."/>
            <person name="Xia E."/>
            <person name="Lu Y."/>
            <person name="Tai Y."/>
            <person name="She G."/>
            <person name="Sun J."/>
            <person name="Cao H."/>
            <person name="Tong W."/>
            <person name="Gao Q."/>
            <person name="Li Y."/>
            <person name="Deng W."/>
            <person name="Jiang X."/>
            <person name="Wang W."/>
            <person name="Chen Q."/>
            <person name="Zhang S."/>
            <person name="Li H."/>
            <person name="Wu J."/>
            <person name="Wang P."/>
            <person name="Li P."/>
            <person name="Shi C."/>
            <person name="Zheng F."/>
            <person name="Jian J."/>
            <person name="Huang B."/>
            <person name="Shan D."/>
            <person name="Shi M."/>
            <person name="Fang C."/>
            <person name="Yue Y."/>
            <person name="Li F."/>
            <person name="Li D."/>
            <person name="Wei S."/>
            <person name="Han B."/>
            <person name="Jiang C."/>
            <person name="Yin Y."/>
            <person name="Xia T."/>
            <person name="Zhang Z."/>
            <person name="Bennetzen J.L."/>
            <person name="Zhao S."/>
            <person name="Wan X."/>
        </authorList>
    </citation>
    <scope>NUCLEOTIDE SEQUENCE [LARGE SCALE GENOMIC DNA]</scope>
    <source>
        <strain evidence="5">cv. Shuchazao</strain>
        <tissue evidence="4">Leaf</tissue>
    </source>
</reference>
<feature type="signal peptide" evidence="3">
    <location>
        <begin position="1"/>
        <end position="17"/>
    </location>
</feature>
<keyword evidence="2" id="KW-0812">Transmembrane</keyword>
<organism evidence="4 5">
    <name type="scientific">Camellia sinensis var. sinensis</name>
    <name type="common">China tea</name>
    <dbReference type="NCBI Taxonomy" id="542762"/>
    <lineage>
        <taxon>Eukaryota</taxon>
        <taxon>Viridiplantae</taxon>
        <taxon>Streptophyta</taxon>
        <taxon>Embryophyta</taxon>
        <taxon>Tracheophyta</taxon>
        <taxon>Spermatophyta</taxon>
        <taxon>Magnoliopsida</taxon>
        <taxon>eudicotyledons</taxon>
        <taxon>Gunneridae</taxon>
        <taxon>Pentapetalae</taxon>
        <taxon>asterids</taxon>
        <taxon>Ericales</taxon>
        <taxon>Theaceae</taxon>
        <taxon>Camellia</taxon>
    </lineage>
</organism>
<dbReference type="GO" id="GO:0051880">
    <property type="term" value="F:G-quadruplex DNA binding"/>
    <property type="evidence" value="ECO:0007669"/>
    <property type="project" value="TreeGrafter"/>
</dbReference>
<evidence type="ECO:0000256" key="1">
    <source>
        <dbReference type="SAM" id="MobiDB-lite"/>
    </source>
</evidence>
<dbReference type="AlphaFoldDB" id="A0A4S4EUX4"/>
<name>A0A4S4EUX4_CAMSN</name>
<dbReference type="EMBL" id="SDRB02002017">
    <property type="protein sequence ID" value="THG20294.1"/>
    <property type="molecule type" value="Genomic_DNA"/>
</dbReference>
<feature type="compositionally biased region" description="Basic and acidic residues" evidence="1">
    <location>
        <begin position="314"/>
        <end position="325"/>
    </location>
</feature>
<accession>A0A4S4EUX4</accession>
<evidence type="ECO:0000256" key="3">
    <source>
        <dbReference type="SAM" id="SignalP"/>
    </source>
</evidence>
<dbReference type="Proteomes" id="UP000306102">
    <property type="component" value="Unassembled WGS sequence"/>
</dbReference>
<dbReference type="GO" id="GO:0070192">
    <property type="term" value="P:chromosome organization involved in meiotic cell cycle"/>
    <property type="evidence" value="ECO:0007669"/>
    <property type="project" value="TreeGrafter"/>
</dbReference>
<comment type="caution">
    <text evidence="4">The sequence shown here is derived from an EMBL/GenBank/DDBJ whole genome shotgun (WGS) entry which is preliminary data.</text>
</comment>
<dbReference type="GO" id="GO:0000722">
    <property type="term" value="P:telomere maintenance via recombination"/>
    <property type="evidence" value="ECO:0007669"/>
    <property type="project" value="TreeGrafter"/>
</dbReference>
<feature type="compositionally biased region" description="Polar residues" evidence="1">
    <location>
        <begin position="328"/>
        <end position="338"/>
    </location>
</feature>
<proteinExistence type="predicted"/>
<dbReference type="PANTHER" id="PTHR18867">
    <property type="entry name" value="RAD50"/>
    <property type="match status" value="1"/>
</dbReference>
<dbReference type="GO" id="GO:0003691">
    <property type="term" value="F:double-stranded telomeric DNA binding"/>
    <property type="evidence" value="ECO:0007669"/>
    <property type="project" value="TreeGrafter"/>
</dbReference>
<keyword evidence="3" id="KW-0732">Signal</keyword>
<sequence length="338" mass="38059">MWLVLLLDLSWVDNFRTYMYPWVETQTIDVGKHVSRPRNLMNFKDSWKKSRGIFTDIKMASAKQGPRKPCKQFNNPSSFVDQDRVSVACLCSLSSVHAALHGARLHSTSSACLVTLSDHVGQRWMSHLSPSMRHHARVVSAFSLSTLLVMLCLSAIVISNGPMVCRLANDLLHRPFFIEVLCCTAGASLVVYMHCSKVCLSYRCADMDREIPALMGVSKAILENVIFVHQDEANWPLQDPSTLKKKFDDIFSATRYTKALEVIKKLHKEQAQEIKTYKLKLENLQTLKDAAYKSWGSTEDLGNPCSDLTIGRSMEESERLERPFTKEVGSSPNGLNGD</sequence>
<feature type="transmembrane region" description="Helical" evidence="2">
    <location>
        <begin position="138"/>
        <end position="159"/>
    </location>
</feature>
<dbReference type="GO" id="GO:0007004">
    <property type="term" value="P:telomere maintenance via telomerase"/>
    <property type="evidence" value="ECO:0007669"/>
    <property type="project" value="TreeGrafter"/>
</dbReference>
<dbReference type="Gene3D" id="3.40.50.300">
    <property type="entry name" value="P-loop containing nucleotide triphosphate hydrolases"/>
    <property type="match status" value="1"/>
</dbReference>
<feature type="region of interest" description="Disordered" evidence="1">
    <location>
        <begin position="314"/>
        <end position="338"/>
    </location>
</feature>
<dbReference type="GO" id="GO:0006302">
    <property type="term" value="P:double-strand break repair"/>
    <property type="evidence" value="ECO:0007669"/>
    <property type="project" value="TreeGrafter"/>
</dbReference>
<dbReference type="PANTHER" id="PTHR18867:SF12">
    <property type="entry name" value="DNA REPAIR PROTEIN RAD50"/>
    <property type="match status" value="1"/>
</dbReference>